<dbReference type="PANTHER" id="PTHR31668:SF30">
    <property type="entry name" value="ZN(II)2CYS6 TRANSCRIPTION FACTOR (EUROFUNG)"/>
    <property type="match status" value="1"/>
</dbReference>
<dbReference type="PANTHER" id="PTHR31668">
    <property type="entry name" value="GLUCOSE TRANSPORT TRANSCRIPTION REGULATOR RGT1-RELATED-RELATED"/>
    <property type="match status" value="1"/>
</dbReference>
<name>A0A8H4EIR4_GIGMA</name>
<dbReference type="SUPFAM" id="SSF57701">
    <property type="entry name" value="Zn2/Cys6 DNA-binding domain"/>
    <property type="match status" value="1"/>
</dbReference>
<protein>
    <recommendedName>
        <fullName evidence="2">Zn(2)-C6 fungal-type domain-containing protein</fullName>
    </recommendedName>
</protein>
<dbReference type="SMART" id="SM00066">
    <property type="entry name" value="GAL4"/>
    <property type="match status" value="1"/>
</dbReference>
<evidence type="ECO:0000259" key="2">
    <source>
        <dbReference type="PROSITE" id="PS50048"/>
    </source>
</evidence>
<accession>A0A8H4EIR4</accession>
<dbReference type="InterPro" id="IPR050797">
    <property type="entry name" value="Carb_Metab_Trans_Reg"/>
</dbReference>
<reference evidence="3 4" key="1">
    <citation type="journal article" date="2019" name="Environ. Microbiol.">
        <title>At the nexus of three kingdoms: the genome of the mycorrhizal fungus Gigaspora margarita provides insights into plant, endobacterial and fungal interactions.</title>
        <authorList>
            <person name="Venice F."/>
            <person name="Ghignone S."/>
            <person name="Salvioli di Fossalunga A."/>
            <person name="Amselem J."/>
            <person name="Novero M."/>
            <person name="Xianan X."/>
            <person name="Sedzielewska Toro K."/>
            <person name="Morin E."/>
            <person name="Lipzen A."/>
            <person name="Grigoriev I.V."/>
            <person name="Henrissat B."/>
            <person name="Martin F.M."/>
            <person name="Bonfante P."/>
        </authorList>
    </citation>
    <scope>NUCLEOTIDE SEQUENCE [LARGE SCALE GENOMIC DNA]</scope>
    <source>
        <strain evidence="3 4">BEG34</strain>
    </source>
</reference>
<dbReference type="GO" id="GO:0000981">
    <property type="term" value="F:DNA-binding transcription factor activity, RNA polymerase II-specific"/>
    <property type="evidence" value="ECO:0007669"/>
    <property type="project" value="InterPro"/>
</dbReference>
<evidence type="ECO:0000313" key="4">
    <source>
        <dbReference type="Proteomes" id="UP000439903"/>
    </source>
</evidence>
<dbReference type="InterPro" id="IPR036864">
    <property type="entry name" value="Zn2-C6_fun-type_DNA-bd_sf"/>
</dbReference>
<comment type="caution">
    <text evidence="3">The sequence shown here is derived from an EMBL/GenBank/DDBJ whole genome shotgun (WGS) entry which is preliminary data.</text>
</comment>
<keyword evidence="1" id="KW-0539">Nucleus</keyword>
<dbReference type="AlphaFoldDB" id="A0A8H4EIR4"/>
<dbReference type="Proteomes" id="UP000439903">
    <property type="component" value="Unassembled WGS sequence"/>
</dbReference>
<dbReference type="OrthoDB" id="2123952at2759"/>
<dbReference type="Pfam" id="PF00172">
    <property type="entry name" value="Zn_clus"/>
    <property type="match status" value="1"/>
</dbReference>
<dbReference type="InterPro" id="IPR001138">
    <property type="entry name" value="Zn2Cys6_DnaBD"/>
</dbReference>
<organism evidence="3 4">
    <name type="scientific">Gigaspora margarita</name>
    <dbReference type="NCBI Taxonomy" id="4874"/>
    <lineage>
        <taxon>Eukaryota</taxon>
        <taxon>Fungi</taxon>
        <taxon>Fungi incertae sedis</taxon>
        <taxon>Mucoromycota</taxon>
        <taxon>Glomeromycotina</taxon>
        <taxon>Glomeromycetes</taxon>
        <taxon>Diversisporales</taxon>
        <taxon>Gigasporaceae</taxon>
        <taxon>Gigaspora</taxon>
    </lineage>
</organism>
<dbReference type="EMBL" id="WTPW01000636">
    <property type="protein sequence ID" value="KAF0492717.1"/>
    <property type="molecule type" value="Genomic_DNA"/>
</dbReference>
<feature type="domain" description="Zn(2)-C6 fungal-type" evidence="2">
    <location>
        <begin position="93"/>
        <end position="122"/>
    </location>
</feature>
<evidence type="ECO:0000256" key="1">
    <source>
        <dbReference type="ARBA" id="ARBA00023242"/>
    </source>
</evidence>
<dbReference type="GO" id="GO:0008270">
    <property type="term" value="F:zinc ion binding"/>
    <property type="evidence" value="ECO:0007669"/>
    <property type="project" value="InterPro"/>
</dbReference>
<proteinExistence type="predicted"/>
<dbReference type="PROSITE" id="PS50048">
    <property type="entry name" value="ZN2_CY6_FUNGAL_2"/>
    <property type="match status" value="1"/>
</dbReference>
<dbReference type="PROSITE" id="PS00463">
    <property type="entry name" value="ZN2_CY6_FUNGAL_1"/>
    <property type="match status" value="1"/>
</dbReference>
<dbReference type="CDD" id="cd00067">
    <property type="entry name" value="GAL4"/>
    <property type="match status" value="1"/>
</dbReference>
<gene>
    <name evidence="3" type="ORF">F8M41_021564</name>
</gene>
<sequence>MARFNLNYKLEQFESASEEYHIDLIDTIINPYEDVVDSTTTSNSSEISNVIFQSSEFCSTEEFQGDQYQANNSFSVQFTKQRRERRGFYATKACINCKQKHAKCSGGETCERCRLYNLECSFIDSGKKRGPRTNGKHSKPVYVLNGPENDFNGTSMLSSIISINDVQDQASTQSSLSEYLPQEPNYIDELTLFSASQNIHASPVSPSFFDPICNGVNTTFLHSDAQQDINLNLQESNFYDLFLNGYGF</sequence>
<keyword evidence="4" id="KW-1185">Reference proteome</keyword>
<dbReference type="Gene3D" id="4.10.240.10">
    <property type="entry name" value="Zn(2)-C6 fungal-type DNA-binding domain"/>
    <property type="match status" value="1"/>
</dbReference>
<evidence type="ECO:0000313" key="3">
    <source>
        <dbReference type="EMBL" id="KAF0492717.1"/>
    </source>
</evidence>